<sequence>MTDSFWLVLAIVLYFGLMVAIGFYSWLRTKKYDDYVLADRGLSPFVAGLSAGASDMSGWLLMGLPGALFVAGMSELWIVIGLFVGTWANWKWVAPRLRSYTEVANNSITLPSFFENRTHDRSRLLRVTAALIIIFFFTFYVSSGMVSGGRYFESTFQGDYMTGMLIVGSITVLYTFIGGFLAVSYTDVVQGALMFLALAIVPVMALVSLDEPSQIFSFAAENSYGPWEDGNPTYFTMIAGVSAATIIGNLAWGLGYVGQPHIVTRFMALRSPAQAASARRTGTFWVLVCYIGAVFTALVSTVFFAQSPHSVTDQAGFETIFLDLARILFHPFVAGVILTAVLAAIMSTMSSQLLIASSALIEDLYRAVSKKDPSSTALLVLSRVMVVAVAVIAMVLAVNPSDTILGLVGFAWAGFGAAFGPVVVAALYWRRLTAPGALAGMVVGALTVFIWGSSTYLSDIIYEIVPGVLVATAIMVAVSLLTQPAAEVDAEFDAAVAVTEHASRHPEATFDEALEAVRRGDTPGNHQTTRPV</sequence>
<evidence type="ECO:0000313" key="16">
    <source>
        <dbReference type="Proteomes" id="UP000182237"/>
    </source>
</evidence>
<dbReference type="Pfam" id="PF00474">
    <property type="entry name" value="SSF"/>
    <property type="match status" value="1"/>
</dbReference>
<feature type="transmembrane region" description="Helical" evidence="14">
    <location>
        <begin position="163"/>
        <end position="185"/>
    </location>
</feature>
<gene>
    <name evidence="15" type="ORF">SAMN04488539_1211</name>
</gene>
<feature type="transmembrane region" description="Helical" evidence="14">
    <location>
        <begin position="404"/>
        <end position="429"/>
    </location>
</feature>
<feature type="transmembrane region" description="Helical" evidence="14">
    <location>
        <begin position="284"/>
        <end position="307"/>
    </location>
</feature>
<dbReference type="GO" id="GO:0015193">
    <property type="term" value="F:L-proline transmembrane transporter activity"/>
    <property type="evidence" value="ECO:0007669"/>
    <property type="project" value="TreeGrafter"/>
</dbReference>
<evidence type="ECO:0000256" key="2">
    <source>
        <dbReference type="ARBA" id="ARBA00006434"/>
    </source>
</evidence>
<keyword evidence="4 14" id="KW-1003">Cell membrane</keyword>
<keyword evidence="8 14" id="KW-0915">Sodium</keyword>
<comment type="subcellular location">
    <subcellularLocation>
        <location evidence="1 14">Cell membrane</location>
        <topology evidence="1 14">Multi-pass membrane protein</topology>
    </subcellularLocation>
</comment>
<dbReference type="NCBIfam" id="TIGR02121">
    <property type="entry name" value="Na_Pro_sym"/>
    <property type="match status" value="1"/>
</dbReference>
<feature type="transmembrane region" description="Helical" evidence="14">
    <location>
        <begin position="234"/>
        <end position="257"/>
    </location>
</feature>
<evidence type="ECO:0000256" key="6">
    <source>
        <dbReference type="ARBA" id="ARBA00022847"/>
    </source>
</evidence>
<evidence type="ECO:0000256" key="9">
    <source>
        <dbReference type="ARBA" id="ARBA00023065"/>
    </source>
</evidence>
<dbReference type="PANTHER" id="PTHR48086">
    <property type="entry name" value="SODIUM/PROLINE SYMPORTER-RELATED"/>
    <property type="match status" value="1"/>
</dbReference>
<evidence type="ECO:0000256" key="12">
    <source>
        <dbReference type="ARBA" id="ARBA00033708"/>
    </source>
</evidence>
<feature type="transmembrane region" description="Helical" evidence="14">
    <location>
        <begin position="6"/>
        <end position="27"/>
    </location>
</feature>
<dbReference type="eggNOG" id="COG0591">
    <property type="taxonomic scope" value="Bacteria"/>
</dbReference>
<proteinExistence type="inferred from homology"/>
<organism evidence="15 16">
    <name type="scientific">Corynebacterium timonense</name>
    <dbReference type="NCBI Taxonomy" id="441500"/>
    <lineage>
        <taxon>Bacteria</taxon>
        <taxon>Bacillati</taxon>
        <taxon>Actinomycetota</taxon>
        <taxon>Actinomycetes</taxon>
        <taxon>Mycobacteriales</taxon>
        <taxon>Corynebacteriaceae</taxon>
        <taxon>Corynebacterium</taxon>
    </lineage>
</organism>
<dbReference type="Proteomes" id="UP000182237">
    <property type="component" value="Chromosome I"/>
</dbReference>
<evidence type="ECO:0000256" key="7">
    <source>
        <dbReference type="ARBA" id="ARBA00022989"/>
    </source>
</evidence>
<dbReference type="InterPro" id="IPR038377">
    <property type="entry name" value="Na/Glc_symporter_sf"/>
</dbReference>
<name>A0A1H1Q9X2_9CORY</name>
<evidence type="ECO:0000256" key="10">
    <source>
        <dbReference type="ARBA" id="ARBA00023136"/>
    </source>
</evidence>
<feature type="transmembrane region" description="Helical" evidence="14">
    <location>
        <begin position="192"/>
        <end position="209"/>
    </location>
</feature>
<dbReference type="AlphaFoldDB" id="A0A1H1Q9X2"/>
<keyword evidence="10 14" id="KW-0472">Membrane</keyword>
<keyword evidence="7 14" id="KW-1133">Transmembrane helix</keyword>
<dbReference type="PROSITE" id="PS00457">
    <property type="entry name" value="NA_SOLUT_SYMP_2"/>
    <property type="match status" value="1"/>
</dbReference>
<keyword evidence="11 14" id="KW-0739">Sodium transport</keyword>
<evidence type="ECO:0000256" key="14">
    <source>
        <dbReference type="RuleBase" id="RU366012"/>
    </source>
</evidence>
<dbReference type="GO" id="GO:0005298">
    <property type="term" value="F:proline:sodium symporter activity"/>
    <property type="evidence" value="ECO:0007669"/>
    <property type="project" value="UniProtKB-UniRule"/>
</dbReference>
<accession>A0A1H1Q9X2</accession>
<evidence type="ECO:0000256" key="1">
    <source>
        <dbReference type="ARBA" id="ARBA00004651"/>
    </source>
</evidence>
<evidence type="ECO:0000256" key="4">
    <source>
        <dbReference type="ARBA" id="ARBA00022475"/>
    </source>
</evidence>
<feature type="transmembrane region" description="Helical" evidence="14">
    <location>
        <begin position="68"/>
        <end position="90"/>
    </location>
</feature>
<dbReference type="RefSeq" id="WP_019194033.1">
    <property type="nucleotide sequence ID" value="NZ_LT629765.1"/>
</dbReference>
<keyword evidence="16" id="KW-1185">Reference proteome</keyword>
<evidence type="ECO:0000256" key="5">
    <source>
        <dbReference type="ARBA" id="ARBA00022692"/>
    </source>
</evidence>
<dbReference type="InterPro" id="IPR018212">
    <property type="entry name" value="Na/solute_symporter_CS"/>
</dbReference>
<keyword evidence="5 14" id="KW-0812">Transmembrane</keyword>
<feature type="transmembrane region" description="Helical" evidence="14">
    <location>
        <begin position="327"/>
        <end position="355"/>
    </location>
</feature>
<comment type="function">
    <text evidence="14">Catalyzes the sodium-dependent uptake of extracellular L-proline.</text>
</comment>
<dbReference type="PROSITE" id="PS50283">
    <property type="entry name" value="NA_SOLUT_SYMP_3"/>
    <property type="match status" value="1"/>
</dbReference>
<keyword evidence="6 14" id="KW-0769">Symport</keyword>
<protein>
    <recommendedName>
        <fullName evidence="14">Sodium/proline symporter</fullName>
    </recommendedName>
    <alternativeName>
        <fullName evidence="14">Proline permease</fullName>
    </alternativeName>
</protein>
<comment type="similarity">
    <text evidence="2 13">Belongs to the sodium:solute symporter (SSF) (TC 2.A.21) family.</text>
</comment>
<evidence type="ECO:0000313" key="15">
    <source>
        <dbReference type="EMBL" id="SDS20077.1"/>
    </source>
</evidence>
<keyword evidence="14" id="KW-0029">Amino-acid transport</keyword>
<dbReference type="NCBIfam" id="TIGR00813">
    <property type="entry name" value="sss"/>
    <property type="match status" value="1"/>
</dbReference>
<dbReference type="EMBL" id="LT629765">
    <property type="protein sequence ID" value="SDS20077.1"/>
    <property type="molecule type" value="Genomic_DNA"/>
</dbReference>
<feature type="transmembrane region" description="Helical" evidence="14">
    <location>
        <begin position="460"/>
        <end position="481"/>
    </location>
</feature>
<keyword evidence="9 14" id="KW-0406">Ion transport</keyword>
<evidence type="ECO:0000256" key="8">
    <source>
        <dbReference type="ARBA" id="ARBA00023053"/>
    </source>
</evidence>
<dbReference type="InterPro" id="IPR050277">
    <property type="entry name" value="Sodium:Solute_Symporter"/>
</dbReference>
<dbReference type="PANTHER" id="PTHR48086:SF3">
    <property type="entry name" value="SODIUM_PROLINE SYMPORTER"/>
    <property type="match status" value="1"/>
</dbReference>
<dbReference type="Gene3D" id="1.20.1730.10">
    <property type="entry name" value="Sodium/glucose cotransporter"/>
    <property type="match status" value="1"/>
</dbReference>
<dbReference type="InterPro" id="IPR011851">
    <property type="entry name" value="Na/Pro_symporter"/>
</dbReference>
<evidence type="ECO:0000256" key="13">
    <source>
        <dbReference type="RuleBase" id="RU362091"/>
    </source>
</evidence>
<dbReference type="GO" id="GO:0015824">
    <property type="term" value="P:proline transport"/>
    <property type="evidence" value="ECO:0007669"/>
    <property type="project" value="UniProtKB-UniRule"/>
</dbReference>
<evidence type="ECO:0000256" key="11">
    <source>
        <dbReference type="ARBA" id="ARBA00023201"/>
    </source>
</evidence>
<reference evidence="15 16" key="1">
    <citation type="submission" date="2016-10" db="EMBL/GenBank/DDBJ databases">
        <authorList>
            <person name="de Groot N.N."/>
        </authorList>
    </citation>
    <scope>NUCLEOTIDE SEQUENCE [LARGE SCALE GENOMIC DNA]</scope>
    <source>
        <strain evidence="15 16">DSM 45434</strain>
    </source>
</reference>
<dbReference type="STRING" id="1203190.GCA_000312345_01200"/>
<feature type="transmembrane region" description="Helical" evidence="14">
    <location>
        <begin position="436"/>
        <end position="454"/>
    </location>
</feature>
<feature type="transmembrane region" description="Helical" evidence="14">
    <location>
        <begin position="124"/>
        <end position="143"/>
    </location>
</feature>
<dbReference type="InterPro" id="IPR001734">
    <property type="entry name" value="Na/solute_symporter"/>
</dbReference>
<dbReference type="OrthoDB" id="9789704at2"/>
<evidence type="ECO:0000256" key="3">
    <source>
        <dbReference type="ARBA" id="ARBA00022448"/>
    </source>
</evidence>
<dbReference type="GO" id="GO:0031402">
    <property type="term" value="F:sodium ion binding"/>
    <property type="evidence" value="ECO:0007669"/>
    <property type="project" value="UniProtKB-UniRule"/>
</dbReference>
<keyword evidence="3 14" id="KW-0813">Transport</keyword>
<dbReference type="CDD" id="cd11475">
    <property type="entry name" value="SLC5sbd_PutP"/>
    <property type="match status" value="1"/>
</dbReference>
<feature type="transmembrane region" description="Helical" evidence="14">
    <location>
        <begin position="376"/>
        <end position="398"/>
    </location>
</feature>
<dbReference type="GO" id="GO:0005886">
    <property type="term" value="C:plasma membrane"/>
    <property type="evidence" value="ECO:0007669"/>
    <property type="project" value="UniProtKB-SubCell"/>
</dbReference>
<comment type="catalytic activity">
    <reaction evidence="12">
        <text>L-proline(in) + Na(+)(in) = L-proline(out) + Na(+)(out)</text>
        <dbReference type="Rhea" id="RHEA:28967"/>
        <dbReference type="ChEBI" id="CHEBI:29101"/>
        <dbReference type="ChEBI" id="CHEBI:60039"/>
    </reaction>
</comment>